<dbReference type="Proteomes" id="UP001152795">
    <property type="component" value="Unassembled WGS sequence"/>
</dbReference>
<keyword evidence="2" id="KW-1185">Reference proteome</keyword>
<name>A0A7D9LLA2_PARCT</name>
<proteinExistence type="predicted"/>
<dbReference type="AlphaFoldDB" id="A0A7D9LLA2"/>
<dbReference type="EMBL" id="CACRXK020018528">
    <property type="protein sequence ID" value="CAB4032597.1"/>
    <property type="molecule type" value="Genomic_DNA"/>
</dbReference>
<sequence>MASKHQNGTHPYSSGNTKLKNEMEAAVREVALPRGVDENGSHSDDGYSWVGRVADLEGEVLQLKNEFKSYKEQCRNWFFVFEEKHTLQNFEENLALYLYPRGRVFGKTEIFPRLMNWLYVRRNTPQGVVANSKWLKIKQEEVQWSPHHQEVLMKFRNLLPSTTQSVEMWNPVSFTEIEMRCIANLNCLSERLTKLIEDEENERELIETL</sequence>
<protein>
    <submittedName>
        <fullName evidence="1">Uncharacterized protein</fullName>
    </submittedName>
</protein>
<reference evidence="1" key="1">
    <citation type="submission" date="2020-04" db="EMBL/GenBank/DDBJ databases">
        <authorList>
            <person name="Alioto T."/>
            <person name="Alioto T."/>
            <person name="Gomez Garrido J."/>
        </authorList>
    </citation>
    <scope>NUCLEOTIDE SEQUENCE</scope>
    <source>
        <strain evidence="1">A484AB</strain>
    </source>
</reference>
<gene>
    <name evidence="1" type="ORF">PACLA_8A049799</name>
</gene>
<evidence type="ECO:0000313" key="2">
    <source>
        <dbReference type="Proteomes" id="UP001152795"/>
    </source>
</evidence>
<comment type="caution">
    <text evidence="1">The sequence shown here is derived from an EMBL/GenBank/DDBJ whole genome shotgun (WGS) entry which is preliminary data.</text>
</comment>
<accession>A0A7D9LLA2</accession>
<organism evidence="1 2">
    <name type="scientific">Paramuricea clavata</name>
    <name type="common">Red gorgonian</name>
    <name type="synonym">Violescent sea-whip</name>
    <dbReference type="NCBI Taxonomy" id="317549"/>
    <lineage>
        <taxon>Eukaryota</taxon>
        <taxon>Metazoa</taxon>
        <taxon>Cnidaria</taxon>
        <taxon>Anthozoa</taxon>
        <taxon>Octocorallia</taxon>
        <taxon>Malacalcyonacea</taxon>
        <taxon>Plexauridae</taxon>
        <taxon>Paramuricea</taxon>
    </lineage>
</organism>
<evidence type="ECO:0000313" key="1">
    <source>
        <dbReference type="EMBL" id="CAB4032597.1"/>
    </source>
</evidence>